<organism evidence="2 3">
    <name type="scientific">Xylophilus rhododendri</name>
    <dbReference type="NCBI Taxonomy" id="2697032"/>
    <lineage>
        <taxon>Bacteria</taxon>
        <taxon>Pseudomonadati</taxon>
        <taxon>Pseudomonadota</taxon>
        <taxon>Betaproteobacteria</taxon>
        <taxon>Burkholderiales</taxon>
        <taxon>Xylophilus</taxon>
    </lineage>
</organism>
<keyword evidence="3" id="KW-1185">Reference proteome</keyword>
<proteinExistence type="predicted"/>
<dbReference type="EMBL" id="CP047650">
    <property type="protein sequence ID" value="QHI96689.1"/>
    <property type="molecule type" value="Genomic_DNA"/>
</dbReference>
<protein>
    <submittedName>
        <fullName evidence="2">Uncharacterized protein</fullName>
    </submittedName>
</protein>
<feature type="region of interest" description="Disordered" evidence="1">
    <location>
        <begin position="323"/>
        <end position="349"/>
    </location>
</feature>
<dbReference type="RefSeq" id="WP_160550207.1">
    <property type="nucleotide sequence ID" value="NZ_CP047650.1"/>
</dbReference>
<evidence type="ECO:0000313" key="3">
    <source>
        <dbReference type="Proteomes" id="UP000464787"/>
    </source>
</evidence>
<evidence type="ECO:0000256" key="1">
    <source>
        <dbReference type="SAM" id="MobiDB-lite"/>
    </source>
</evidence>
<dbReference type="KEGG" id="xyk:GT347_00990"/>
<gene>
    <name evidence="2" type="ORF">GT347_00990</name>
</gene>
<sequence>MFQHEIPDSLPSAGLTSRPQQQDEADGGRTRSPSPPPAPLGPLAELLEFPPTRDSLAVVRTYYADYMKVSGFDQARASAECGRRLNQWLKHSPMLDEEAPAEATAHRIGEELRSALAAALAIGLAHSAELLMVALSNHPAVRLSAMSHPYIVGTYLESLFKELFDVQDPDPENRTGIRFQEKVTAALVNWNYVQVQLDRLPKSALSRSLKVMATASISALRDVAERGATQLALAELPEDAPPGQRKLTSAETFFVNCLMGWLRNAIGDLPRQVIKSQESGALPPADRLVERLLRPMIAGPSAAGGLPAATICVQPLFAEAVREQDDEEPPSPPGLINLAYGPDCNPFSS</sequence>
<dbReference type="AlphaFoldDB" id="A0A857J0H6"/>
<dbReference type="Proteomes" id="UP000464787">
    <property type="component" value="Chromosome"/>
</dbReference>
<name>A0A857J0H6_9BURK</name>
<accession>A0A857J0H6</accession>
<feature type="region of interest" description="Disordered" evidence="1">
    <location>
        <begin position="1"/>
        <end position="43"/>
    </location>
</feature>
<evidence type="ECO:0000313" key="2">
    <source>
        <dbReference type="EMBL" id="QHI96689.1"/>
    </source>
</evidence>
<reference evidence="2 3" key="1">
    <citation type="submission" date="2020-01" db="EMBL/GenBank/DDBJ databases">
        <title>Genome sequencing of strain KACC 21265.</title>
        <authorList>
            <person name="Heo J."/>
            <person name="Kim S.-J."/>
            <person name="Kim J.-S."/>
            <person name="Hong S.-B."/>
            <person name="Kwon S.-W."/>
        </authorList>
    </citation>
    <scope>NUCLEOTIDE SEQUENCE [LARGE SCALE GENOMIC DNA]</scope>
    <source>
        <strain evidence="2 3">KACC 21265</strain>
    </source>
</reference>